<reference evidence="1 2" key="1">
    <citation type="journal article" date="2016" name="Mol. Biol. Evol.">
        <title>Comparative Genomics of Early-Diverging Mushroom-Forming Fungi Provides Insights into the Origins of Lignocellulose Decay Capabilities.</title>
        <authorList>
            <person name="Nagy L.G."/>
            <person name="Riley R."/>
            <person name="Tritt A."/>
            <person name="Adam C."/>
            <person name="Daum C."/>
            <person name="Floudas D."/>
            <person name="Sun H."/>
            <person name="Yadav J.S."/>
            <person name="Pangilinan J."/>
            <person name="Larsson K.H."/>
            <person name="Matsuura K."/>
            <person name="Barry K."/>
            <person name="Labutti K."/>
            <person name="Kuo R."/>
            <person name="Ohm R.A."/>
            <person name="Bhattacharya S.S."/>
            <person name="Shirouzu T."/>
            <person name="Yoshinaga Y."/>
            <person name="Martin F.M."/>
            <person name="Grigoriev I.V."/>
            <person name="Hibbett D.S."/>
        </authorList>
    </citation>
    <scope>NUCLEOTIDE SEQUENCE [LARGE SCALE GENOMIC DNA]</scope>
    <source>
        <strain evidence="1 2">CBS 109695</strain>
    </source>
</reference>
<dbReference type="OrthoDB" id="6133115at2759"/>
<keyword evidence="2" id="KW-1185">Reference proteome</keyword>
<evidence type="ECO:0000313" key="2">
    <source>
        <dbReference type="Proteomes" id="UP000076532"/>
    </source>
</evidence>
<evidence type="ECO:0000313" key="1">
    <source>
        <dbReference type="EMBL" id="KZP22971.1"/>
    </source>
</evidence>
<gene>
    <name evidence="1" type="ORF">FIBSPDRAFT_889868</name>
</gene>
<dbReference type="EMBL" id="KV417535">
    <property type="protein sequence ID" value="KZP22971.1"/>
    <property type="molecule type" value="Genomic_DNA"/>
</dbReference>
<organism evidence="1 2">
    <name type="scientific">Athelia psychrophila</name>
    <dbReference type="NCBI Taxonomy" id="1759441"/>
    <lineage>
        <taxon>Eukaryota</taxon>
        <taxon>Fungi</taxon>
        <taxon>Dikarya</taxon>
        <taxon>Basidiomycota</taxon>
        <taxon>Agaricomycotina</taxon>
        <taxon>Agaricomycetes</taxon>
        <taxon>Agaricomycetidae</taxon>
        <taxon>Atheliales</taxon>
        <taxon>Atheliaceae</taxon>
        <taxon>Athelia</taxon>
    </lineage>
</organism>
<protein>
    <submittedName>
        <fullName evidence="1">Uncharacterized protein</fullName>
    </submittedName>
</protein>
<accession>A0A166LHT1</accession>
<dbReference type="Proteomes" id="UP000076532">
    <property type="component" value="Unassembled WGS sequence"/>
</dbReference>
<dbReference type="AlphaFoldDB" id="A0A166LHT1"/>
<proteinExistence type="predicted"/>
<name>A0A166LHT1_9AGAM</name>
<sequence>MRPGTITKLSFRNRKELGCYINHSTKPYFAIIKVCTQQMREGQRKDNILPSATEKRVRHGCARDHHICFLVICGARRAKLFNAFPRHLAGVHLQQACEPDAQWKYYIVYVVWLTFDGVFIYSDILETANLFLPRGNHCAFRRRLVQVAGVAHLDKGKNVRTPEIMEDIDGKGSDSYCPHELSRV</sequence>